<accession>A0A6L7GBW9</accession>
<dbReference type="AlphaFoldDB" id="A0A6L7GBW9"/>
<gene>
    <name evidence="1" type="ORF">GRI44_01290</name>
</gene>
<comment type="caution">
    <text evidence="1">The sequence shown here is derived from an EMBL/GenBank/DDBJ whole genome shotgun (WGS) entry which is preliminary data.</text>
</comment>
<proteinExistence type="predicted"/>
<reference evidence="1 2" key="1">
    <citation type="submission" date="2019-12" db="EMBL/GenBank/DDBJ databases">
        <title>Genomic-based taxomic classification of the family Erythrobacteraceae.</title>
        <authorList>
            <person name="Xu L."/>
        </authorList>
    </citation>
    <scope>NUCLEOTIDE SEQUENCE [LARGE SCALE GENOMIC DNA]</scope>
    <source>
        <strain evidence="1 2">KCTC 52259</strain>
    </source>
</reference>
<evidence type="ECO:0000313" key="1">
    <source>
        <dbReference type="EMBL" id="MXP13387.1"/>
    </source>
</evidence>
<dbReference type="RefSeq" id="WP_160599529.1">
    <property type="nucleotide sequence ID" value="NZ_WTYU01000001.1"/>
</dbReference>
<organism evidence="1 2">
    <name type="scientific">Allopontixanthobacter confluentis</name>
    <dbReference type="NCBI Taxonomy" id="1849021"/>
    <lineage>
        <taxon>Bacteria</taxon>
        <taxon>Pseudomonadati</taxon>
        <taxon>Pseudomonadota</taxon>
        <taxon>Alphaproteobacteria</taxon>
        <taxon>Sphingomonadales</taxon>
        <taxon>Erythrobacteraceae</taxon>
        <taxon>Allopontixanthobacter</taxon>
    </lineage>
</organism>
<dbReference type="EMBL" id="WTYU01000001">
    <property type="protein sequence ID" value="MXP13387.1"/>
    <property type="molecule type" value="Genomic_DNA"/>
</dbReference>
<evidence type="ECO:0000313" key="2">
    <source>
        <dbReference type="Proteomes" id="UP000473531"/>
    </source>
</evidence>
<protein>
    <submittedName>
        <fullName evidence="1">Uncharacterized protein</fullName>
    </submittedName>
</protein>
<keyword evidence="2" id="KW-1185">Reference proteome</keyword>
<sequence>MAGAKGPPGFNLAEKPAMPGLVAEGDWHGHLVSISASGQDRDGCVATLAQLHNDWPQWQTRIADAIAALGLAPGPVEIEAIYAHDGGLFELELIAPASLGRGIALATGSLDGGIDTIAKGG</sequence>
<dbReference type="Proteomes" id="UP000473531">
    <property type="component" value="Unassembled WGS sequence"/>
</dbReference>
<name>A0A6L7GBW9_9SPHN</name>